<dbReference type="SUPFAM" id="SSF52058">
    <property type="entry name" value="L domain-like"/>
    <property type="match status" value="1"/>
</dbReference>
<protein>
    <recommendedName>
        <fullName evidence="3">Leucine-rich repeat domain-containing protein</fullName>
    </recommendedName>
</protein>
<organism evidence="1 2">
    <name type="scientific">Tritrichomonas musculus</name>
    <dbReference type="NCBI Taxonomy" id="1915356"/>
    <lineage>
        <taxon>Eukaryota</taxon>
        <taxon>Metamonada</taxon>
        <taxon>Parabasalia</taxon>
        <taxon>Tritrichomonadida</taxon>
        <taxon>Tritrichomonadidae</taxon>
        <taxon>Tritrichomonas</taxon>
    </lineage>
</organism>
<reference evidence="1 2" key="1">
    <citation type="submission" date="2024-04" db="EMBL/GenBank/DDBJ databases">
        <title>Tritrichomonas musculus Genome.</title>
        <authorList>
            <person name="Alves-Ferreira E."/>
            <person name="Grigg M."/>
            <person name="Lorenzi H."/>
            <person name="Galac M."/>
        </authorList>
    </citation>
    <scope>NUCLEOTIDE SEQUENCE [LARGE SCALE GENOMIC DNA]</scope>
    <source>
        <strain evidence="1 2">EAF2021</strain>
    </source>
</reference>
<keyword evidence="2" id="KW-1185">Reference proteome</keyword>
<name>A0ABR2J2J7_9EUKA</name>
<dbReference type="Gene3D" id="3.80.10.10">
    <property type="entry name" value="Ribonuclease Inhibitor"/>
    <property type="match status" value="1"/>
</dbReference>
<dbReference type="Pfam" id="PF13306">
    <property type="entry name" value="LRR_5"/>
    <property type="match status" value="2"/>
</dbReference>
<evidence type="ECO:0000313" key="2">
    <source>
        <dbReference type="Proteomes" id="UP001470230"/>
    </source>
</evidence>
<evidence type="ECO:0008006" key="3">
    <source>
        <dbReference type="Google" id="ProtNLM"/>
    </source>
</evidence>
<dbReference type="EMBL" id="JAPFFF010000013">
    <property type="protein sequence ID" value="KAK8871673.1"/>
    <property type="molecule type" value="Genomic_DNA"/>
</dbReference>
<dbReference type="InterPro" id="IPR053139">
    <property type="entry name" value="Surface_bspA-like"/>
</dbReference>
<sequence length="287" mass="32966">MWCYCVRDLIDIESDAGSDVFDILYYARYGIEEVVIPPQIKIIHNYSFNSHSKLQSVISPKNSKLKRIRDAPFFCSTISKLVLPETLEYIDCGAFHDTENLKEIEISWKNELFSVTDETFFVAKSDRSLKDFDVLIFCRCDVENVKIPSSIKVINSYAFHYCSKLTTMTFEGGSSLETIDKYAILHNGSLKSIVFPPSVKYVNERGIDSNYKLESVEFRDDYVKIAAYNFHCCREGMALSFPNAKKLEFDEDSMTLLPEGSKVKIRRGVEIVGEEFSKIESKIEFIE</sequence>
<accession>A0ABR2J2J7</accession>
<proteinExistence type="predicted"/>
<dbReference type="PANTHER" id="PTHR45661:SF3">
    <property type="entry name" value="IG-LIKE DOMAIN-CONTAINING PROTEIN"/>
    <property type="match status" value="1"/>
</dbReference>
<evidence type="ECO:0000313" key="1">
    <source>
        <dbReference type="EMBL" id="KAK8871673.1"/>
    </source>
</evidence>
<gene>
    <name evidence="1" type="ORF">M9Y10_007411</name>
</gene>
<comment type="caution">
    <text evidence="1">The sequence shown here is derived from an EMBL/GenBank/DDBJ whole genome shotgun (WGS) entry which is preliminary data.</text>
</comment>
<dbReference type="InterPro" id="IPR026906">
    <property type="entry name" value="LRR_5"/>
</dbReference>
<dbReference type="PANTHER" id="PTHR45661">
    <property type="entry name" value="SURFACE ANTIGEN"/>
    <property type="match status" value="1"/>
</dbReference>
<dbReference type="Proteomes" id="UP001470230">
    <property type="component" value="Unassembled WGS sequence"/>
</dbReference>
<dbReference type="InterPro" id="IPR032675">
    <property type="entry name" value="LRR_dom_sf"/>
</dbReference>